<organism evidence="2 3">
    <name type="scientific">Desulfovibrio piger ATCC 29098</name>
    <dbReference type="NCBI Taxonomy" id="411464"/>
    <lineage>
        <taxon>Bacteria</taxon>
        <taxon>Pseudomonadati</taxon>
        <taxon>Thermodesulfobacteriota</taxon>
        <taxon>Desulfovibrionia</taxon>
        <taxon>Desulfovibrionales</taxon>
        <taxon>Desulfovibrionaceae</taxon>
        <taxon>Desulfovibrio</taxon>
    </lineage>
</organism>
<sequence length="44" mass="4546">MTGVFSCHPPCPALSGHPQARARSRTRHPASAGCPACSLSRDNG</sequence>
<reference evidence="2 3" key="1">
    <citation type="submission" date="2008-10" db="EMBL/GenBank/DDBJ databases">
        <title>Draft genome sequence of Desulvovibrio piger (ATCC 29098).</title>
        <authorList>
            <person name="Sudarsanam P."/>
            <person name="Ley R."/>
            <person name="Guruge J."/>
            <person name="Turnbaugh P.J."/>
            <person name="Mahowald M."/>
            <person name="Liep D."/>
            <person name="Gordon J."/>
        </authorList>
    </citation>
    <scope>NUCLEOTIDE SEQUENCE [LARGE SCALE GENOMIC DNA]</scope>
    <source>
        <strain evidence="2 3">ATCC 29098</strain>
    </source>
</reference>
<feature type="region of interest" description="Disordered" evidence="1">
    <location>
        <begin position="12"/>
        <end position="44"/>
    </location>
</feature>
<evidence type="ECO:0000313" key="2">
    <source>
        <dbReference type="EMBL" id="EEB34659.1"/>
    </source>
</evidence>
<evidence type="ECO:0000256" key="1">
    <source>
        <dbReference type="SAM" id="MobiDB-lite"/>
    </source>
</evidence>
<reference evidence="2 3" key="2">
    <citation type="submission" date="2008-10" db="EMBL/GenBank/DDBJ databases">
        <authorList>
            <person name="Fulton L."/>
            <person name="Clifton S."/>
            <person name="Fulton B."/>
            <person name="Xu J."/>
            <person name="Minx P."/>
            <person name="Pepin K.H."/>
            <person name="Johnson M."/>
            <person name="Bhonagiri V."/>
            <person name="Nash W.E."/>
            <person name="Mardis E.R."/>
            <person name="Wilson R.K."/>
        </authorList>
    </citation>
    <scope>NUCLEOTIDE SEQUENCE [LARGE SCALE GENOMIC DNA]</scope>
    <source>
        <strain evidence="2 3">ATCC 29098</strain>
    </source>
</reference>
<dbReference type="HOGENOM" id="CLU_3215385_0_0_7"/>
<name>B6WQT0_9BACT</name>
<dbReference type="AlphaFoldDB" id="B6WQT0"/>
<dbReference type="EMBL" id="ABXU01000020">
    <property type="protein sequence ID" value="EEB34659.1"/>
    <property type="molecule type" value="Genomic_DNA"/>
</dbReference>
<evidence type="ECO:0000313" key="3">
    <source>
        <dbReference type="Proteomes" id="UP000003676"/>
    </source>
</evidence>
<accession>B6WQT0</accession>
<dbReference type="Proteomes" id="UP000003676">
    <property type="component" value="Unassembled WGS sequence"/>
</dbReference>
<comment type="caution">
    <text evidence="2">The sequence shown here is derived from an EMBL/GenBank/DDBJ whole genome shotgun (WGS) entry which is preliminary data.</text>
</comment>
<protein>
    <submittedName>
        <fullName evidence="2">Uncharacterized protein</fullName>
    </submittedName>
</protein>
<gene>
    <name evidence="2" type="ORF">DESPIG_00409</name>
</gene>
<proteinExistence type="predicted"/>